<dbReference type="InterPro" id="IPR036397">
    <property type="entry name" value="RNaseH_sf"/>
</dbReference>
<proteinExistence type="predicted"/>
<dbReference type="PANTHER" id="PTHR47331">
    <property type="entry name" value="PHD-TYPE DOMAIN-CONTAINING PROTEIN"/>
    <property type="match status" value="1"/>
</dbReference>
<accession>A0AAD5FFD2</accession>
<dbReference type="GO" id="GO:0003676">
    <property type="term" value="F:nucleic acid binding"/>
    <property type="evidence" value="ECO:0007669"/>
    <property type="project" value="InterPro"/>
</dbReference>
<evidence type="ECO:0000313" key="2">
    <source>
        <dbReference type="EMBL" id="KAI5614831.1"/>
    </source>
</evidence>
<feature type="non-terminal residue" evidence="2">
    <location>
        <position position="718"/>
    </location>
</feature>
<dbReference type="Proteomes" id="UP001205998">
    <property type="component" value="Unassembled WGS sequence"/>
</dbReference>
<evidence type="ECO:0000259" key="1">
    <source>
        <dbReference type="PROSITE" id="PS50994"/>
    </source>
</evidence>
<dbReference type="GO" id="GO:0015074">
    <property type="term" value="P:DNA integration"/>
    <property type="evidence" value="ECO:0007669"/>
    <property type="project" value="InterPro"/>
</dbReference>
<dbReference type="EMBL" id="MU557501">
    <property type="protein sequence ID" value="KAI5614831.1"/>
    <property type="molecule type" value="Genomic_DNA"/>
</dbReference>
<comment type="caution">
    <text evidence="2">The sequence shown here is derived from an EMBL/GenBank/DDBJ whole genome shotgun (WGS) entry which is preliminary data.</text>
</comment>
<feature type="non-terminal residue" evidence="2">
    <location>
        <position position="1"/>
    </location>
</feature>
<dbReference type="Gene3D" id="3.30.420.10">
    <property type="entry name" value="Ribonuclease H-like superfamily/Ribonuclease H"/>
    <property type="match status" value="1"/>
</dbReference>
<evidence type="ECO:0000313" key="3">
    <source>
        <dbReference type="Proteomes" id="UP001205998"/>
    </source>
</evidence>
<dbReference type="Pfam" id="PF05380">
    <property type="entry name" value="Peptidase_A17"/>
    <property type="match status" value="1"/>
</dbReference>
<feature type="domain" description="Integrase catalytic" evidence="1">
    <location>
        <begin position="423"/>
        <end position="608"/>
    </location>
</feature>
<dbReference type="Pfam" id="PF17921">
    <property type="entry name" value="Integrase_H2C2"/>
    <property type="match status" value="1"/>
</dbReference>
<dbReference type="PANTHER" id="PTHR47331:SF6">
    <property type="entry name" value="DOUBLECORTIN DOMAIN-CONTAINING PROTEIN"/>
    <property type="match status" value="1"/>
</dbReference>
<dbReference type="InterPro" id="IPR040676">
    <property type="entry name" value="DUF5641"/>
</dbReference>
<dbReference type="AlphaFoldDB" id="A0AAD5FFD2"/>
<keyword evidence="3" id="KW-1185">Reference proteome</keyword>
<dbReference type="PROSITE" id="PS50994">
    <property type="entry name" value="INTEGRASE"/>
    <property type="match status" value="1"/>
</dbReference>
<dbReference type="InterPro" id="IPR012337">
    <property type="entry name" value="RNaseH-like_sf"/>
</dbReference>
<organism evidence="2 3">
    <name type="scientific">Silurus asotus</name>
    <name type="common">Amur catfish</name>
    <name type="synonym">Parasilurus asotus</name>
    <dbReference type="NCBI Taxonomy" id="30991"/>
    <lineage>
        <taxon>Eukaryota</taxon>
        <taxon>Metazoa</taxon>
        <taxon>Chordata</taxon>
        <taxon>Craniata</taxon>
        <taxon>Vertebrata</taxon>
        <taxon>Euteleostomi</taxon>
        <taxon>Actinopterygii</taxon>
        <taxon>Neopterygii</taxon>
        <taxon>Teleostei</taxon>
        <taxon>Ostariophysi</taxon>
        <taxon>Siluriformes</taxon>
        <taxon>Siluridae</taxon>
        <taxon>Silurus</taxon>
    </lineage>
</organism>
<dbReference type="SUPFAM" id="SSF53098">
    <property type="entry name" value="Ribonuclease H-like"/>
    <property type="match status" value="1"/>
</dbReference>
<gene>
    <name evidence="2" type="ORF">C0J50_10985</name>
</gene>
<protein>
    <recommendedName>
        <fullName evidence="1">Integrase catalytic domain-containing protein</fullName>
    </recommendedName>
</protein>
<sequence>IQQLWAKKRDWDDPDLPPKLRTAWTNWGSELIHLSKVSIPRCYSSASLASVVQPSSLHVFCDASKRAYGAVAYLVANLDSDIHVSFIMARSRVAPKRQQSIPRLELCAALAGAQLAKVVREELTISISQTILWTDSMTVLEWIRSDSCRYKVFVGTRVSEIQELTHHRSWRYVNTQDNPADDITRGKNLQELSEPSRWSQGPSFLKQDPVHWPKRPEVTSSKVVSELKGSSCYSIMTVDANSSLPDATQFRTWQELLKATQQTCQGPATSSDVPMTIREAEVFLLKSCQAQSFPEEVAALEAQKPVPRHSRLVKLAPEWDSLTKLIRVGGRLRRMANSEPEQIHPIVLDPKQTITKLLIKDFDERLLHSRAERVFAEIRRQYWILKGRQAIKHHQLTCLACQRWRAQPKVPQMADLPPERLHLLCPPFYSTGVDCFGPYLTKIGRRNEKRWGLIFKCLTTRAVHIELLNALDVDAFLLALRRFIARRGRPKEIRSDCGTNFHGAERELREAFSSMEPELQNRLADYQISFRFNPPGAPHFGGVWEREVRSVKSALQVAVGGQAVAEDFLSTVLVEVEGILNSKPLGYASTDVADIDPVTPNLLLMGRRDASLPQVAYAPGQMGRRRWRHCQNIVEQFWISFTRNYLPTLQTRQKWHKALPNLEVDSVVLIVDPQLPRAQWPIGKIQKTLPSSDGRVRTAEVVIDGKVYLRPVARLIQL</sequence>
<dbReference type="InterPro" id="IPR008042">
    <property type="entry name" value="Retrotrans_Pao"/>
</dbReference>
<dbReference type="Pfam" id="PF18701">
    <property type="entry name" value="DUF5641"/>
    <property type="match status" value="1"/>
</dbReference>
<dbReference type="InterPro" id="IPR041588">
    <property type="entry name" value="Integrase_H2C2"/>
</dbReference>
<reference evidence="2" key="1">
    <citation type="submission" date="2018-07" db="EMBL/GenBank/DDBJ databases">
        <title>Comparative genomics of catfishes provides insights into carnivory and benthic adaptation.</title>
        <authorList>
            <person name="Zhang Y."/>
            <person name="Wang D."/>
            <person name="Peng Z."/>
            <person name="Zheng S."/>
            <person name="Shao F."/>
            <person name="Tao W."/>
        </authorList>
    </citation>
    <scope>NUCLEOTIDE SEQUENCE</scope>
    <source>
        <strain evidence="2">Chongqing</strain>
    </source>
</reference>
<dbReference type="InterPro" id="IPR001584">
    <property type="entry name" value="Integrase_cat-core"/>
</dbReference>
<name>A0AAD5FFD2_SILAS</name>